<feature type="signal peptide" evidence="1">
    <location>
        <begin position="1"/>
        <end position="25"/>
    </location>
</feature>
<reference evidence="2 3" key="1">
    <citation type="submission" date="2019-02" db="EMBL/GenBank/DDBJ databases">
        <title>Deep-cultivation of Planctomycetes and their phenomic and genomic characterization uncovers novel biology.</title>
        <authorList>
            <person name="Wiegand S."/>
            <person name="Jogler M."/>
            <person name="Boedeker C."/>
            <person name="Pinto D."/>
            <person name="Vollmers J."/>
            <person name="Rivas-Marin E."/>
            <person name="Kohn T."/>
            <person name="Peeters S.H."/>
            <person name="Heuer A."/>
            <person name="Rast P."/>
            <person name="Oberbeckmann S."/>
            <person name="Bunk B."/>
            <person name="Jeske O."/>
            <person name="Meyerdierks A."/>
            <person name="Storesund J.E."/>
            <person name="Kallscheuer N."/>
            <person name="Luecker S."/>
            <person name="Lage O.M."/>
            <person name="Pohl T."/>
            <person name="Merkel B.J."/>
            <person name="Hornburger P."/>
            <person name="Mueller R.-W."/>
            <person name="Bruemmer F."/>
            <person name="Labrenz M."/>
            <person name="Spormann A.M."/>
            <person name="Op den Camp H."/>
            <person name="Overmann J."/>
            <person name="Amann R."/>
            <person name="Jetten M.S.M."/>
            <person name="Mascher T."/>
            <person name="Medema M.H."/>
            <person name="Devos D.P."/>
            <person name="Kaster A.-K."/>
            <person name="Ovreas L."/>
            <person name="Rohde M."/>
            <person name="Galperin M.Y."/>
            <person name="Jogler C."/>
        </authorList>
    </citation>
    <scope>NUCLEOTIDE SEQUENCE [LARGE SCALE GENOMIC DNA]</scope>
    <source>
        <strain evidence="2 3">K23_9</strain>
    </source>
</reference>
<protein>
    <submittedName>
        <fullName evidence="2">Uncharacterized protein</fullName>
    </submittedName>
</protein>
<name>A0A517NWE5_9BACT</name>
<evidence type="ECO:0000313" key="2">
    <source>
        <dbReference type="EMBL" id="QDT11443.1"/>
    </source>
</evidence>
<organism evidence="2 3">
    <name type="scientific">Stieleria marina</name>
    <dbReference type="NCBI Taxonomy" id="1930275"/>
    <lineage>
        <taxon>Bacteria</taxon>
        <taxon>Pseudomonadati</taxon>
        <taxon>Planctomycetota</taxon>
        <taxon>Planctomycetia</taxon>
        <taxon>Pirellulales</taxon>
        <taxon>Pirellulaceae</taxon>
        <taxon>Stieleria</taxon>
    </lineage>
</organism>
<proteinExistence type="predicted"/>
<sequence precursor="true">MRRFLHPIAIATGFSLLTLFQTSFAQHSNIERVPMVHPGILMGNVPFVVETLDGLSGENVDG</sequence>
<evidence type="ECO:0000313" key="3">
    <source>
        <dbReference type="Proteomes" id="UP000319817"/>
    </source>
</evidence>
<keyword evidence="3" id="KW-1185">Reference proteome</keyword>
<dbReference type="AlphaFoldDB" id="A0A517NWE5"/>
<dbReference type="Proteomes" id="UP000319817">
    <property type="component" value="Chromosome"/>
</dbReference>
<evidence type="ECO:0000256" key="1">
    <source>
        <dbReference type="SAM" id="SignalP"/>
    </source>
</evidence>
<keyword evidence="1" id="KW-0732">Signal</keyword>
<gene>
    <name evidence="2" type="ORF">K239x_34400</name>
</gene>
<accession>A0A517NWE5</accession>
<dbReference type="EMBL" id="CP036526">
    <property type="protein sequence ID" value="QDT11443.1"/>
    <property type="molecule type" value="Genomic_DNA"/>
</dbReference>
<feature type="chain" id="PRO_5021977426" evidence="1">
    <location>
        <begin position="26"/>
        <end position="62"/>
    </location>
</feature>